<proteinExistence type="predicted"/>
<dbReference type="EMBL" id="AJXZ01000075">
    <property type="protein sequence ID" value="EIM71718.1"/>
    <property type="molecule type" value="Genomic_DNA"/>
</dbReference>
<sequence>MGGGWMKTGPSVYAFCRWVQGQARDDDLPLPACREKVPAGGRGRRRFAIFSTSVGIPAIDCARPHFHLLPTNGEKGTFDAGLHSSNGA</sequence>
<comment type="caution">
    <text evidence="1">The sequence shown here is derived from an EMBL/GenBank/DDBJ whole genome shotgun (WGS) entry which is preliminary data.</text>
</comment>
<evidence type="ECO:0000313" key="2">
    <source>
        <dbReference type="Proteomes" id="UP000004622"/>
    </source>
</evidence>
<evidence type="ECO:0000313" key="1">
    <source>
        <dbReference type="EMBL" id="EIM71718.1"/>
    </source>
</evidence>
<reference evidence="1 2" key="1">
    <citation type="journal article" date="2012" name="J. Bacteriol.">
        <title>Genome Sequence of Nitratireductor aquibiodomus Strain RA22.</title>
        <authorList>
            <person name="Singh A."/>
            <person name="Jangir P.K."/>
            <person name="Kumari C."/>
            <person name="Sharma R."/>
        </authorList>
    </citation>
    <scope>NUCLEOTIDE SEQUENCE [LARGE SCALE GENOMIC DNA]</scope>
    <source>
        <strain evidence="1 2">RA22</strain>
    </source>
</reference>
<gene>
    <name evidence="1" type="ORF">A33O_23219</name>
</gene>
<name>I5BQ66_9HYPH</name>
<dbReference type="AlphaFoldDB" id="I5BQ66"/>
<dbReference type="Proteomes" id="UP000004622">
    <property type="component" value="Unassembled WGS sequence"/>
</dbReference>
<organism evidence="1 2">
    <name type="scientific">Nitratireductor aquibiodomus RA22</name>
    <dbReference type="NCBI Taxonomy" id="1189611"/>
    <lineage>
        <taxon>Bacteria</taxon>
        <taxon>Pseudomonadati</taxon>
        <taxon>Pseudomonadota</taxon>
        <taxon>Alphaproteobacteria</taxon>
        <taxon>Hyphomicrobiales</taxon>
        <taxon>Phyllobacteriaceae</taxon>
        <taxon>Nitratireductor</taxon>
    </lineage>
</organism>
<accession>I5BQ66</accession>
<protein>
    <submittedName>
        <fullName evidence="1">Uncharacterized protein</fullName>
    </submittedName>
</protein>